<protein>
    <submittedName>
        <fullName evidence="1">DUF393 domain-containing protein</fullName>
    </submittedName>
</protein>
<keyword evidence="2" id="KW-1185">Reference proteome</keyword>
<dbReference type="GO" id="GO:0015035">
    <property type="term" value="F:protein-disulfide reductase activity"/>
    <property type="evidence" value="ECO:0007669"/>
    <property type="project" value="InterPro"/>
</dbReference>
<comment type="caution">
    <text evidence="1">The sequence shown here is derived from an EMBL/GenBank/DDBJ whole genome shotgun (WGS) entry which is preliminary data.</text>
</comment>
<organism evidence="1 2">
    <name type="scientific">Ureibacillus yapensis</name>
    <dbReference type="NCBI Taxonomy" id="2304605"/>
    <lineage>
        <taxon>Bacteria</taxon>
        <taxon>Bacillati</taxon>
        <taxon>Bacillota</taxon>
        <taxon>Bacilli</taxon>
        <taxon>Bacillales</taxon>
        <taxon>Caryophanaceae</taxon>
        <taxon>Ureibacillus</taxon>
    </lineage>
</organism>
<dbReference type="Proteomes" id="UP000265692">
    <property type="component" value="Unassembled WGS sequence"/>
</dbReference>
<dbReference type="PANTHER" id="PTHR33639:SF2">
    <property type="entry name" value="DUF393 DOMAIN-CONTAINING PROTEIN"/>
    <property type="match status" value="1"/>
</dbReference>
<dbReference type="InterPro" id="IPR052927">
    <property type="entry name" value="DCC_oxidoreductase"/>
</dbReference>
<dbReference type="PANTHER" id="PTHR33639">
    <property type="entry name" value="THIOL-DISULFIDE OXIDOREDUCTASE DCC"/>
    <property type="match status" value="1"/>
</dbReference>
<dbReference type="Pfam" id="PF04134">
    <property type="entry name" value="DCC1-like"/>
    <property type="match status" value="1"/>
</dbReference>
<dbReference type="EMBL" id="QWEI01000002">
    <property type="protein sequence ID" value="RHW38669.1"/>
    <property type="molecule type" value="Genomic_DNA"/>
</dbReference>
<gene>
    <name evidence="1" type="ORF">D1B33_07275</name>
</gene>
<dbReference type="InterPro" id="IPR007263">
    <property type="entry name" value="DCC1-like"/>
</dbReference>
<evidence type="ECO:0000313" key="2">
    <source>
        <dbReference type="Proteomes" id="UP000265692"/>
    </source>
</evidence>
<proteinExistence type="predicted"/>
<evidence type="ECO:0000313" key="1">
    <source>
        <dbReference type="EMBL" id="RHW38669.1"/>
    </source>
</evidence>
<name>A0A396SR59_9BACL</name>
<dbReference type="OrthoDB" id="9785438at2"/>
<sequence>MDMNIILFDGDCNFCHGGVQFIIKRDSRKQFKFASLQSETGKMLSEKYSLPKNIDSMVYIENNRCYLKSTAVFHICRKLDGAWKIPSIFLLIPAPIRNAMYDLVAKNRHKLRKNAQCKIPNKEDLERFI</sequence>
<accession>A0A396SR59</accession>
<dbReference type="AlphaFoldDB" id="A0A396SR59"/>
<reference evidence="1 2" key="1">
    <citation type="submission" date="2018-08" db="EMBL/GenBank/DDBJ databases">
        <title>Lysinibacillus sp. YLB-03 draft genome sequence.</title>
        <authorList>
            <person name="Yu L."/>
        </authorList>
    </citation>
    <scope>NUCLEOTIDE SEQUENCE [LARGE SCALE GENOMIC DNA]</scope>
    <source>
        <strain evidence="1 2">YLB-03</strain>
    </source>
</reference>